<dbReference type="InterPro" id="IPR032808">
    <property type="entry name" value="DoxX"/>
</dbReference>
<evidence type="ECO:0000256" key="3">
    <source>
        <dbReference type="ARBA" id="ARBA00022989"/>
    </source>
</evidence>
<dbReference type="Proteomes" id="UP001596417">
    <property type="component" value="Unassembled WGS sequence"/>
</dbReference>
<feature type="transmembrane region" description="Helical" evidence="6">
    <location>
        <begin position="36"/>
        <end position="58"/>
    </location>
</feature>
<evidence type="ECO:0000256" key="5">
    <source>
        <dbReference type="SAM" id="MobiDB-lite"/>
    </source>
</evidence>
<organism evidence="7 8">
    <name type="scientific">Halocatena marina</name>
    <dbReference type="NCBI Taxonomy" id="2934937"/>
    <lineage>
        <taxon>Archaea</taxon>
        <taxon>Methanobacteriati</taxon>
        <taxon>Methanobacteriota</taxon>
        <taxon>Stenosarchaea group</taxon>
        <taxon>Halobacteria</taxon>
        <taxon>Halobacteriales</taxon>
        <taxon>Natronomonadaceae</taxon>
        <taxon>Halocatena</taxon>
    </lineage>
</organism>
<evidence type="ECO:0000256" key="4">
    <source>
        <dbReference type="ARBA" id="ARBA00023136"/>
    </source>
</evidence>
<feature type="transmembrane region" description="Helical" evidence="6">
    <location>
        <begin position="124"/>
        <end position="143"/>
    </location>
</feature>
<comment type="caution">
    <text evidence="7">The sequence shown here is derived from an EMBL/GenBank/DDBJ whole genome shotgun (WGS) entry which is preliminary data.</text>
</comment>
<evidence type="ECO:0000313" key="7">
    <source>
        <dbReference type="EMBL" id="MFC7189203.1"/>
    </source>
</evidence>
<feature type="transmembrane region" description="Helical" evidence="6">
    <location>
        <begin position="101"/>
        <end position="118"/>
    </location>
</feature>
<evidence type="ECO:0000256" key="6">
    <source>
        <dbReference type="SAM" id="Phobius"/>
    </source>
</evidence>
<dbReference type="GeneID" id="76198771"/>
<evidence type="ECO:0000256" key="1">
    <source>
        <dbReference type="ARBA" id="ARBA00004141"/>
    </source>
</evidence>
<keyword evidence="8" id="KW-1185">Reference proteome</keyword>
<protein>
    <submittedName>
        <fullName evidence="7">DoxX family protein</fullName>
    </submittedName>
</protein>
<name>A0ABD5YNH9_9EURY</name>
<dbReference type="AlphaFoldDB" id="A0ABD5YNH9"/>
<feature type="transmembrane region" description="Helical" evidence="6">
    <location>
        <begin position="70"/>
        <end position="92"/>
    </location>
</feature>
<dbReference type="InterPro" id="IPR016944">
    <property type="entry name" value="UCP030066"/>
</dbReference>
<keyword evidence="4 6" id="KW-0472">Membrane</keyword>
<dbReference type="GO" id="GO:0016020">
    <property type="term" value="C:membrane"/>
    <property type="evidence" value="ECO:0007669"/>
    <property type="project" value="UniProtKB-SubCell"/>
</dbReference>
<proteinExistence type="predicted"/>
<keyword evidence="3 6" id="KW-1133">Transmembrane helix</keyword>
<feature type="region of interest" description="Disordered" evidence="5">
    <location>
        <begin position="1"/>
        <end position="26"/>
    </location>
</feature>
<dbReference type="Pfam" id="PF13564">
    <property type="entry name" value="DoxX_2"/>
    <property type="match status" value="1"/>
</dbReference>
<keyword evidence="2 6" id="KW-0812">Transmembrane</keyword>
<comment type="subcellular location">
    <subcellularLocation>
        <location evidence="1">Membrane</location>
        <topology evidence="1">Multi-pass membrane protein</topology>
    </subcellularLocation>
</comment>
<accession>A0ABD5YNH9</accession>
<dbReference type="EMBL" id="JBHTAX010000001">
    <property type="protein sequence ID" value="MFC7189203.1"/>
    <property type="molecule type" value="Genomic_DNA"/>
</dbReference>
<reference evidence="7 8" key="1">
    <citation type="journal article" date="2019" name="Int. J. Syst. Evol. Microbiol.">
        <title>The Global Catalogue of Microorganisms (GCM) 10K type strain sequencing project: providing services to taxonomists for standard genome sequencing and annotation.</title>
        <authorList>
            <consortium name="The Broad Institute Genomics Platform"/>
            <consortium name="The Broad Institute Genome Sequencing Center for Infectious Disease"/>
            <person name="Wu L."/>
            <person name="Ma J."/>
        </authorList>
    </citation>
    <scope>NUCLEOTIDE SEQUENCE [LARGE SCALE GENOMIC DNA]</scope>
    <source>
        <strain evidence="7 8">RDMS1</strain>
    </source>
</reference>
<sequence length="153" mass="16937">MTTDTIGEAEPMPETTATGKTTTNNIKKDGHKRNKIIYWVTTGFLAFGMLAGGVQQLLQIGYVEIFTQLGYPLFLMPILGVWKILGVIAVLVPKYPLLKEWAYAGFFFVMSGAAISHIMVGQPIYEALPALVLLIVTVVSWYFRPASRKLSSH</sequence>
<evidence type="ECO:0000256" key="2">
    <source>
        <dbReference type="ARBA" id="ARBA00022692"/>
    </source>
</evidence>
<dbReference type="PIRSF" id="PIRSF030066">
    <property type="entry name" value="UCP030066"/>
    <property type="match status" value="1"/>
</dbReference>
<gene>
    <name evidence="7" type="ORF">ACFQL7_04635</name>
</gene>
<evidence type="ECO:0000313" key="8">
    <source>
        <dbReference type="Proteomes" id="UP001596417"/>
    </source>
</evidence>
<dbReference type="RefSeq" id="WP_264555087.1">
    <property type="nucleotide sequence ID" value="NZ_CP109979.1"/>
</dbReference>